<dbReference type="SUPFAM" id="SSF47413">
    <property type="entry name" value="lambda repressor-like DNA-binding domains"/>
    <property type="match status" value="1"/>
</dbReference>
<feature type="domain" description="HTH cro/C1-type" evidence="1">
    <location>
        <begin position="11"/>
        <end position="73"/>
    </location>
</feature>
<dbReference type="AlphaFoldDB" id="A0A1M5AW56"/>
<dbReference type="SMART" id="SM00530">
    <property type="entry name" value="HTH_XRE"/>
    <property type="match status" value="1"/>
</dbReference>
<dbReference type="Gene3D" id="1.25.40.10">
    <property type="entry name" value="Tetratricopeptide repeat domain"/>
    <property type="match status" value="1"/>
</dbReference>
<dbReference type="InterPro" id="IPR010982">
    <property type="entry name" value="Lambda_DNA-bd_dom_sf"/>
</dbReference>
<dbReference type="Proteomes" id="UP000184476">
    <property type="component" value="Unassembled WGS sequence"/>
</dbReference>
<accession>A0A1M5AW56</accession>
<proteinExistence type="predicted"/>
<gene>
    <name evidence="2" type="ORF">SAMN05444392_11639</name>
</gene>
<evidence type="ECO:0000259" key="1">
    <source>
        <dbReference type="PROSITE" id="PS50943"/>
    </source>
</evidence>
<dbReference type="SUPFAM" id="SSF48452">
    <property type="entry name" value="TPR-like"/>
    <property type="match status" value="1"/>
</dbReference>
<evidence type="ECO:0000313" key="2">
    <source>
        <dbReference type="EMBL" id="SHF34511.1"/>
    </source>
</evidence>
<evidence type="ECO:0000313" key="3">
    <source>
        <dbReference type="Proteomes" id="UP000184476"/>
    </source>
</evidence>
<dbReference type="CDD" id="cd00093">
    <property type="entry name" value="HTH_XRE"/>
    <property type="match status" value="1"/>
</dbReference>
<dbReference type="PROSITE" id="PS50943">
    <property type="entry name" value="HTH_CROC1"/>
    <property type="match status" value="1"/>
</dbReference>
<dbReference type="RefSeq" id="WP_073157670.1">
    <property type="nucleotide sequence ID" value="NZ_FQVL01000016.1"/>
</dbReference>
<organism evidence="2 3">
    <name type="scientific">Seinonella peptonophila</name>
    <dbReference type="NCBI Taxonomy" id="112248"/>
    <lineage>
        <taxon>Bacteria</taxon>
        <taxon>Bacillati</taxon>
        <taxon>Bacillota</taxon>
        <taxon>Bacilli</taxon>
        <taxon>Bacillales</taxon>
        <taxon>Thermoactinomycetaceae</taxon>
        <taxon>Seinonella</taxon>
    </lineage>
</organism>
<reference evidence="2 3" key="1">
    <citation type="submission" date="2016-11" db="EMBL/GenBank/DDBJ databases">
        <authorList>
            <person name="Jaros S."/>
            <person name="Januszkiewicz K."/>
            <person name="Wedrychowicz H."/>
        </authorList>
    </citation>
    <scope>NUCLEOTIDE SEQUENCE [LARGE SCALE GENOMIC DNA]</scope>
    <source>
        <strain evidence="2 3">DSM 44666</strain>
    </source>
</reference>
<dbReference type="GO" id="GO:0003677">
    <property type="term" value="F:DNA binding"/>
    <property type="evidence" value="ECO:0007669"/>
    <property type="project" value="InterPro"/>
</dbReference>
<dbReference type="Pfam" id="PF01381">
    <property type="entry name" value="HTH_3"/>
    <property type="match status" value="1"/>
</dbReference>
<protein>
    <submittedName>
        <fullName evidence="2">Helix-turn-helix</fullName>
    </submittedName>
</protein>
<dbReference type="OrthoDB" id="2986008at2"/>
<dbReference type="InterPro" id="IPR001387">
    <property type="entry name" value="Cro/C1-type_HTH"/>
</dbReference>
<keyword evidence="3" id="KW-1185">Reference proteome</keyword>
<name>A0A1M5AW56_9BACL</name>
<dbReference type="EMBL" id="FQVL01000016">
    <property type="protein sequence ID" value="SHF34511.1"/>
    <property type="molecule type" value="Genomic_DNA"/>
</dbReference>
<dbReference type="InterPro" id="IPR011990">
    <property type="entry name" value="TPR-like_helical_dom_sf"/>
</dbReference>
<sequence length="404" mass="46382">MNMKYHYGMSIREGREKMNMTQAQLAEKWPKSGGGTGVSENYVSDVERGLKKITDLETVRRLCNLLQIPLWKVGLSDYNPHNPTTIIRGTNMYEETLNTAESLIKRTWGLRRVMSVPYVEESVNDLNRLFEYLHVHTPPPIRLDKRFQMLYAQVLRLNAVVDVENQRYVEALDKFRKMNEIAKAIDHPATLAMSYLNIGTELERMGKQEEAIDHLELARDEALRGSKHIIVVTHAYLARCYASAGMKVKFERAINAAIRTANSMEEFTYGDGTDFVFHSFSGVLAEKSYGHLEVNDPEATLAMKEEIQNQIALEANIWLDAWIPLDWARANLMLGQIEKSVEAGLEFYRKAKLLKSPHAKSRAYRLLNTLESSGYSDHQAVIDFRNMLDNEDNKDDLKELNEEF</sequence>
<dbReference type="Gene3D" id="1.10.260.40">
    <property type="entry name" value="lambda repressor-like DNA-binding domains"/>
    <property type="match status" value="1"/>
</dbReference>